<keyword evidence="3" id="KW-1185">Reference proteome</keyword>
<accession>A0A915E9B0</accession>
<name>A0A915E9B0_9BILA</name>
<keyword evidence="2" id="KW-0732">Signal</keyword>
<evidence type="ECO:0000313" key="3">
    <source>
        <dbReference type="Proteomes" id="UP000887574"/>
    </source>
</evidence>
<reference evidence="4" key="1">
    <citation type="submission" date="2022-11" db="UniProtKB">
        <authorList>
            <consortium name="WormBaseParasite"/>
        </authorList>
    </citation>
    <scope>IDENTIFICATION</scope>
</reference>
<evidence type="ECO:0000256" key="1">
    <source>
        <dbReference type="SAM" id="Coils"/>
    </source>
</evidence>
<organism evidence="3 4">
    <name type="scientific">Ditylenchus dipsaci</name>
    <dbReference type="NCBI Taxonomy" id="166011"/>
    <lineage>
        <taxon>Eukaryota</taxon>
        <taxon>Metazoa</taxon>
        <taxon>Ecdysozoa</taxon>
        <taxon>Nematoda</taxon>
        <taxon>Chromadorea</taxon>
        <taxon>Rhabditida</taxon>
        <taxon>Tylenchina</taxon>
        <taxon>Tylenchomorpha</taxon>
        <taxon>Sphaerularioidea</taxon>
        <taxon>Anguinidae</taxon>
        <taxon>Anguininae</taxon>
        <taxon>Ditylenchus</taxon>
    </lineage>
</organism>
<dbReference type="Proteomes" id="UP000887574">
    <property type="component" value="Unplaced"/>
</dbReference>
<feature type="chain" id="PRO_5037746932" evidence="2">
    <location>
        <begin position="18"/>
        <end position="244"/>
    </location>
</feature>
<protein>
    <submittedName>
        <fullName evidence="4">Uncharacterized protein</fullName>
    </submittedName>
</protein>
<evidence type="ECO:0000313" key="4">
    <source>
        <dbReference type="WBParaSite" id="jg3727"/>
    </source>
</evidence>
<feature type="signal peptide" evidence="2">
    <location>
        <begin position="1"/>
        <end position="17"/>
    </location>
</feature>
<keyword evidence="1" id="KW-0175">Coiled coil</keyword>
<dbReference type="AlphaFoldDB" id="A0A915E9B0"/>
<proteinExistence type="predicted"/>
<dbReference type="PANTHER" id="PTHR34401">
    <property type="entry name" value="PROTEIN CBG12388-RELATED"/>
    <property type="match status" value="1"/>
</dbReference>
<feature type="coiled-coil region" evidence="1">
    <location>
        <begin position="131"/>
        <end position="158"/>
    </location>
</feature>
<dbReference type="WBParaSite" id="jg3727">
    <property type="protein sequence ID" value="jg3727"/>
    <property type="gene ID" value="jg3727"/>
</dbReference>
<evidence type="ECO:0000256" key="2">
    <source>
        <dbReference type="SAM" id="SignalP"/>
    </source>
</evidence>
<sequence>MLIALLCFCLLAAGGVAEQGAVKEMAKGTLGKAVEAAASPGTEQGQQIRECSCQESKQCLQEMNDQAIACFEGCFDKSSEVKSMTNQPAQFKTCFKPGERVLAQFLGCLEEDPKTCIQDKNGPMIPRRDVHKVIEEAHKKLEQEIQTFEQTLSKEGTELIKMGRSVGRCVKQCFFEKNQGGFCFDKIGCQPKVEQQSVGSTVELCSSRIDWGTQVRQVCDCSAQKGVEKVKPFCEAIKTLSGES</sequence>
<dbReference type="PANTHER" id="PTHR34401:SF6">
    <property type="entry name" value="DUF19 DOMAIN-CONTAINING PROTEIN"/>
    <property type="match status" value="1"/>
</dbReference>